<dbReference type="GO" id="GO:0004177">
    <property type="term" value="F:aminopeptidase activity"/>
    <property type="evidence" value="ECO:0007669"/>
    <property type="project" value="TreeGrafter"/>
</dbReference>
<name>A0AAC9LBC9_9PSEU</name>
<reference evidence="3" key="1">
    <citation type="submission" date="2016-06" db="EMBL/GenBank/DDBJ databases">
        <title>Complete genome sequence of Actinoalloteichus fjordicus DSM 46855 (=ADI127-17), type strain of the new species Actinoalloteichus fjordicus.</title>
        <authorList>
            <person name="Ruckert C."/>
            <person name="Nouioui I."/>
            <person name="Willmese J."/>
            <person name="van Wezel G."/>
            <person name="Klenk H.-P."/>
            <person name="Kalinowski J."/>
            <person name="Zotchev S.B."/>
        </authorList>
    </citation>
    <scope>NUCLEOTIDE SEQUENCE [LARGE SCALE GENOMIC DNA]</scope>
    <source>
        <strain evidence="3">ADI127-7</strain>
    </source>
</reference>
<dbReference type="InterPro" id="IPR005321">
    <property type="entry name" value="Peptidase_S58_DmpA"/>
</dbReference>
<dbReference type="PANTHER" id="PTHR36512">
    <property type="entry name" value="D-AMINOPEPTIDASE"/>
    <property type="match status" value="1"/>
</dbReference>
<dbReference type="CDD" id="cd02252">
    <property type="entry name" value="nylC_like"/>
    <property type="match status" value="1"/>
</dbReference>
<evidence type="ECO:0000313" key="2">
    <source>
        <dbReference type="EMBL" id="APU13315.1"/>
    </source>
</evidence>
<keyword evidence="3" id="KW-1185">Reference proteome</keyword>
<accession>A0AAC9LBC9</accession>
<dbReference type="AlphaFoldDB" id="A0AAC9LBC9"/>
<proteinExistence type="inferred from homology"/>
<evidence type="ECO:0000313" key="3">
    <source>
        <dbReference type="Proteomes" id="UP000185511"/>
    </source>
</evidence>
<dbReference type="Gene3D" id="3.60.70.12">
    <property type="entry name" value="L-amino peptidase D-ALA esterase/amidase"/>
    <property type="match status" value="1"/>
</dbReference>
<protein>
    <submittedName>
        <fullName evidence="2">L-aminopeptidase/D-esterase</fullName>
    </submittedName>
</protein>
<evidence type="ECO:0000256" key="1">
    <source>
        <dbReference type="ARBA" id="ARBA00007068"/>
    </source>
</evidence>
<dbReference type="InterPro" id="IPR016117">
    <property type="entry name" value="ArgJ-like_dom_sf"/>
</dbReference>
<dbReference type="SUPFAM" id="SSF56266">
    <property type="entry name" value="DmpA/ArgJ-like"/>
    <property type="match status" value="1"/>
</dbReference>
<sequence>MRPDPNPGPLDAITDVGGLLVGQYGRSDDGWATGCSVVLVPNGAVGGVDVRGGGPGTRETDLLDPSNLVNEVQGVCLSGGSAFGLASADGVLSWLAERGHGLSVSAEPGRVVPIVPAAVLFDLDLGEWGLRPTADFGYQACARATGDRPAEGSVGAGTGASAGTLKGGIGTASTVLADGTTVGALVAVNPMGEVIDPATGLPWYDDSGTRSGLGLMDPDRGEVRRAAPQQGRRPLNTVIGVVATDAELTKAECRRVATVSHDGIARAIRPAHSIFDGDAVFVLATGDRPAAAPAARVVAVDELAQAAADVFARAVVRGVLTATGLAGRQAYRERYPSAVAR</sequence>
<dbReference type="Proteomes" id="UP000185511">
    <property type="component" value="Chromosome"/>
</dbReference>
<dbReference type="KEGG" id="acad:UA74_06210"/>
<gene>
    <name evidence="2" type="ORF">UA74_06210</name>
</gene>
<dbReference type="PANTHER" id="PTHR36512:SF3">
    <property type="entry name" value="BLR5678 PROTEIN"/>
    <property type="match status" value="1"/>
</dbReference>
<dbReference type="RefSeq" id="WP_075763998.1">
    <property type="nucleotide sequence ID" value="NZ_CP016076.1"/>
</dbReference>
<dbReference type="Pfam" id="PF03576">
    <property type="entry name" value="Peptidase_S58"/>
    <property type="match status" value="1"/>
</dbReference>
<comment type="similarity">
    <text evidence="1">Belongs to the peptidase S58 family.</text>
</comment>
<dbReference type="EMBL" id="CP016076">
    <property type="protein sequence ID" value="APU13315.1"/>
    <property type="molecule type" value="Genomic_DNA"/>
</dbReference>
<organism evidence="2 3">
    <name type="scientific">Actinoalloteichus fjordicus</name>
    <dbReference type="NCBI Taxonomy" id="1612552"/>
    <lineage>
        <taxon>Bacteria</taxon>
        <taxon>Bacillati</taxon>
        <taxon>Actinomycetota</taxon>
        <taxon>Actinomycetes</taxon>
        <taxon>Pseudonocardiales</taxon>
        <taxon>Pseudonocardiaceae</taxon>
        <taxon>Actinoalloteichus</taxon>
    </lineage>
</organism>